<dbReference type="EMBL" id="JARK01001372">
    <property type="protein sequence ID" value="EYC15467.1"/>
    <property type="molecule type" value="Genomic_DNA"/>
</dbReference>
<gene>
    <name evidence="2" type="primary">Acey_s0036.g3157</name>
    <name evidence="2" type="ORF">Y032_0036g3157</name>
</gene>
<accession>A0A016UKT7</accession>
<reference evidence="3" key="1">
    <citation type="journal article" date="2015" name="Nat. Genet.">
        <title>The genome and transcriptome of the zoonotic hookworm Ancylostoma ceylanicum identify infection-specific gene families.</title>
        <authorList>
            <person name="Schwarz E.M."/>
            <person name="Hu Y."/>
            <person name="Antoshechkin I."/>
            <person name="Miller M.M."/>
            <person name="Sternberg P.W."/>
            <person name="Aroian R.V."/>
        </authorList>
    </citation>
    <scope>NUCLEOTIDE SEQUENCE</scope>
    <source>
        <strain evidence="3">HY135</strain>
    </source>
</reference>
<evidence type="ECO:0000313" key="3">
    <source>
        <dbReference type="Proteomes" id="UP000024635"/>
    </source>
</evidence>
<proteinExistence type="predicted"/>
<feature type="region of interest" description="Disordered" evidence="1">
    <location>
        <begin position="1"/>
        <end position="25"/>
    </location>
</feature>
<sequence>MALTSPRFHSLRRTDNSAPLEAPGSGMLPFPMLPVHEAVQPSTAAPSGLSAPSAVDNEERCACPGRLLT</sequence>
<protein>
    <submittedName>
        <fullName evidence="2">Uncharacterized protein</fullName>
    </submittedName>
</protein>
<evidence type="ECO:0000256" key="1">
    <source>
        <dbReference type="SAM" id="MobiDB-lite"/>
    </source>
</evidence>
<dbReference type="Proteomes" id="UP000024635">
    <property type="component" value="Unassembled WGS sequence"/>
</dbReference>
<feature type="region of interest" description="Disordered" evidence="1">
    <location>
        <begin position="41"/>
        <end position="69"/>
    </location>
</feature>
<name>A0A016UKT7_9BILA</name>
<keyword evidence="3" id="KW-1185">Reference proteome</keyword>
<organism evidence="2 3">
    <name type="scientific">Ancylostoma ceylanicum</name>
    <dbReference type="NCBI Taxonomy" id="53326"/>
    <lineage>
        <taxon>Eukaryota</taxon>
        <taxon>Metazoa</taxon>
        <taxon>Ecdysozoa</taxon>
        <taxon>Nematoda</taxon>
        <taxon>Chromadorea</taxon>
        <taxon>Rhabditida</taxon>
        <taxon>Rhabditina</taxon>
        <taxon>Rhabditomorpha</taxon>
        <taxon>Strongyloidea</taxon>
        <taxon>Ancylostomatidae</taxon>
        <taxon>Ancylostomatinae</taxon>
        <taxon>Ancylostoma</taxon>
    </lineage>
</organism>
<comment type="caution">
    <text evidence="2">The sequence shown here is derived from an EMBL/GenBank/DDBJ whole genome shotgun (WGS) entry which is preliminary data.</text>
</comment>
<evidence type="ECO:0000313" key="2">
    <source>
        <dbReference type="EMBL" id="EYC15467.1"/>
    </source>
</evidence>
<dbReference type="AlphaFoldDB" id="A0A016UKT7"/>